<dbReference type="Pfam" id="PF12796">
    <property type="entry name" value="Ank_2"/>
    <property type="match status" value="1"/>
</dbReference>
<feature type="compositionally biased region" description="Basic residues" evidence="12">
    <location>
        <begin position="1009"/>
        <end position="1019"/>
    </location>
</feature>
<comment type="subcellular location">
    <subcellularLocation>
        <location evidence="1">Nucleus</location>
    </subcellularLocation>
</comment>
<keyword evidence="4" id="KW-0808">Transferase</keyword>
<feature type="compositionally biased region" description="Low complexity" evidence="12">
    <location>
        <begin position="1117"/>
        <end position="1142"/>
    </location>
</feature>
<evidence type="ECO:0000259" key="14">
    <source>
        <dbReference type="Pfam" id="PF03919"/>
    </source>
</evidence>
<evidence type="ECO:0000256" key="7">
    <source>
        <dbReference type="ARBA" id="ARBA00023042"/>
    </source>
</evidence>
<evidence type="ECO:0000256" key="8">
    <source>
        <dbReference type="ARBA" id="ARBA00023134"/>
    </source>
</evidence>
<dbReference type="Gene3D" id="1.25.40.20">
    <property type="entry name" value="Ankyrin repeat-containing domain"/>
    <property type="match status" value="1"/>
</dbReference>
<feature type="repeat" description="ANK" evidence="11">
    <location>
        <begin position="869"/>
        <end position="901"/>
    </location>
</feature>
<dbReference type="EMBL" id="QEAM01000009">
    <property type="protein sequence ID" value="TPX51061.1"/>
    <property type="molecule type" value="Genomic_DNA"/>
</dbReference>
<evidence type="ECO:0000313" key="15">
    <source>
        <dbReference type="EMBL" id="TPX51061.1"/>
    </source>
</evidence>
<dbReference type="InterPro" id="IPR013846">
    <property type="entry name" value="mRNA_cap_enzyme_C"/>
</dbReference>
<comment type="catalytic activity">
    <reaction evidence="10">
        <text>a 5'-end diphospho-ribonucleoside in mRNA + GTP + H(+) = a 5'-end (5'-triphosphoguanosine)-ribonucleoside in mRNA + diphosphate</text>
        <dbReference type="Rhea" id="RHEA:67012"/>
        <dbReference type="Rhea" id="RHEA-COMP:17165"/>
        <dbReference type="Rhea" id="RHEA-COMP:17166"/>
        <dbReference type="ChEBI" id="CHEBI:15378"/>
        <dbReference type="ChEBI" id="CHEBI:33019"/>
        <dbReference type="ChEBI" id="CHEBI:37565"/>
        <dbReference type="ChEBI" id="CHEBI:167616"/>
        <dbReference type="ChEBI" id="CHEBI:167617"/>
        <dbReference type="EC" id="2.7.7.50"/>
    </reaction>
    <physiologicalReaction direction="left-to-right" evidence="10">
        <dbReference type="Rhea" id="RHEA:67013"/>
    </physiologicalReaction>
</comment>
<dbReference type="Gene3D" id="2.40.50.140">
    <property type="entry name" value="Nucleic acid-binding proteins"/>
    <property type="match status" value="1"/>
</dbReference>
<dbReference type="Pfam" id="PF00023">
    <property type="entry name" value="Ank"/>
    <property type="match status" value="1"/>
</dbReference>
<dbReference type="Pfam" id="PF03919">
    <property type="entry name" value="mRNA_cap_C"/>
    <property type="match status" value="1"/>
</dbReference>
<feature type="compositionally biased region" description="Polar residues" evidence="12">
    <location>
        <begin position="378"/>
        <end position="387"/>
    </location>
</feature>
<comment type="caution">
    <text evidence="15">The sequence shown here is derived from an EMBL/GenBank/DDBJ whole genome shotgun (WGS) entry which is preliminary data.</text>
</comment>
<feature type="domain" description="mRNA capping enzyme C-terminal" evidence="14">
    <location>
        <begin position="236"/>
        <end position="340"/>
    </location>
</feature>
<keyword evidence="6" id="KW-0547">Nucleotide-binding</keyword>
<evidence type="ECO:0000256" key="9">
    <source>
        <dbReference type="ARBA" id="ARBA00023242"/>
    </source>
</evidence>
<dbReference type="PROSITE" id="PS50088">
    <property type="entry name" value="ANK_REPEAT"/>
    <property type="match status" value="2"/>
</dbReference>
<keyword evidence="3" id="KW-0507">mRNA processing</keyword>
<feature type="compositionally biased region" description="Polar residues" evidence="12">
    <location>
        <begin position="1043"/>
        <end position="1056"/>
    </location>
</feature>
<feature type="compositionally biased region" description="Basic residues" evidence="12">
    <location>
        <begin position="409"/>
        <end position="418"/>
    </location>
</feature>
<feature type="region of interest" description="Disordered" evidence="12">
    <location>
        <begin position="1166"/>
        <end position="1209"/>
    </location>
</feature>
<dbReference type="EC" id="2.7.7.50" evidence="2"/>
<dbReference type="InterPro" id="IPR012340">
    <property type="entry name" value="NA-bd_OB-fold"/>
</dbReference>
<dbReference type="InterPro" id="IPR001339">
    <property type="entry name" value="mRNA_cap_enzyme_adenylation"/>
</dbReference>
<keyword evidence="8" id="KW-0342">GTP-binding</keyword>
<dbReference type="SUPFAM" id="SSF56091">
    <property type="entry name" value="DNA ligase/mRNA capping enzyme, catalytic domain"/>
    <property type="match status" value="1"/>
</dbReference>
<dbReference type="GO" id="GO:0004484">
    <property type="term" value="F:mRNA guanylyltransferase activity"/>
    <property type="evidence" value="ECO:0007669"/>
    <property type="project" value="UniProtKB-EC"/>
</dbReference>
<feature type="compositionally biased region" description="Basic and acidic residues" evidence="12">
    <location>
        <begin position="450"/>
        <end position="461"/>
    </location>
</feature>
<evidence type="ECO:0000256" key="3">
    <source>
        <dbReference type="ARBA" id="ARBA00022664"/>
    </source>
</evidence>
<dbReference type="GO" id="GO:0005524">
    <property type="term" value="F:ATP binding"/>
    <property type="evidence" value="ECO:0007669"/>
    <property type="project" value="InterPro"/>
</dbReference>
<feature type="compositionally biased region" description="Polar residues" evidence="12">
    <location>
        <begin position="1183"/>
        <end position="1209"/>
    </location>
</feature>
<dbReference type="SUPFAM" id="SSF48403">
    <property type="entry name" value="Ankyrin repeat"/>
    <property type="match status" value="1"/>
</dbReference>
<dbReference type="InterPro" id="IPR002110">
    <property type="entry name" value="Ankyrin_rpt"/>
</dbReference>
<feature type="compositionally biased region" description="Polar residues" evidence="12">
    <location>
        <begin position="436"/>
        <end position="449"/>
    </location>
</feature>
<dbReference type="GO" id="GO:0005634">
    <property type="term" value="C:nucleus"/>
    <property type="evidence" value="ECO:0007669"/>
    <property type="project" value="UniProtKB-SubCell"/>
</dbReference>
<dbReference type="GO" id="GO:0006370">
    <property type="term" value="P:7-methylguanosine mRNA capping"/>
    <property type="evidence" value="ECO:0007669"/>
    <property type="project" value="UniProtKB-KW"/>
</dbReference>
<dbReference type="Gene3D" id="3.30.470.30">
    <property type="entry name" value="DNA ligase/mRNA capping enzyme"/>
    <property type="match status" value="1"/>
</dbReference>
<dbReference type="Proteomes" id="UP000320475">
    <property type="component" value="Unassembled WGS sequence"/>
</dbReference>
<feature type="region of interest" description="Disordered" evidence="12">
    <location>
        <begin position="360"/>
        <end position="461"/>
    </location>
</feature>
<dbReference type="CDD" id="cd07895">
    <property type="entry name" value="Adenylation_mRNA_capping"/>
    <property type="match status" value="1"/>
</dbReference>
<dbReference type="GO" id="GO:0005525">
    <property type="term" value="F:GTP binding"/>
    <property type="evidence" value="ECO:0007669"/>
    <property type="project" value="UniProtKB-KW"/>
</dbReference>
<dbReference type="SUPFAM" id="SSF50249">
    <property type="entry name" value="Nucleic acid-binding proteins"/>
    <property type="match status" value="1"/>
</dbReference>
<evidence type="ECO:0000256" key="10">
    <source>
        <dbReference type="ARBA" id="ARBA00044624"/>
    </source>
</evidence>
<keyword evidence="9" id="KW-0539">Nucleus</keyword>
<feature type="domain" description="mRNA capping enzyme adenylation" evidence="13">
    <location>
        <begin position="39"/>
        <end position="232"/>
    </location>
</feature>
<dbReference type="VEuPathDB" id="FungiDB:SeMB42_g06221"/>
<evidence type="ECO:0000256" key="1">
    <source>
        <dbReference type="ARBA" id="ARBA00004123"/>
    </source>
</evidence>
<evidence type="ECO:0000313" key="16">
    <source>
        <dbReference type="Proteomes" id="UP000320475"/>
    </source>
</evidence>
<feature type="compositionally biased region" description="Basic and acidic residues" evidence="12">
    <location>
        <begin position="390"/>
        <end position="402"/>
    </location>
</feature>
<sequence>MLPQIPGNLLPDKDDHLAQLRKQVGALFGVSGSRFPGAQPVSFAKQHLAELEHENYFVSEKADGIRCLMYTTTSLAGNKVWTFLIDRKNSYYFQPNLWLPFHADLRKPQVETLLDGELVLDAYPDGREELLFYLFDCIVHYGKNLADRPYTTRLGYMRDWILKPYNKLRECDSAYVTSQPFKIVEKPLQLAYHVRKVFQDLPQLRHQSDGVIFTSSVAPYAPGTCGKMVKWKPVDENTVDFRIVNDVDDDGGLVVHLDIFCGDSRFERVGQLTLDEEERDIWRQNPPCDGSIAECRYDPSAETEWRFSRWRNDKVEANHISTFKKIMESIQDAVGKEDLLAHSLNIQKAWYIREGKPLPSIGAAQQTDDASSSHHSDGQTQNSSNINGEDFPHGIKRSRSDDDASCWSKHPKTRRMNRVIRGLDGSKCDSRCDQPPTATRRNTDEPTTSQDKHKVADRPRLATDHKVHSRMNTDAFVADLARFVRKYPEEVTSTLPDSWQEVFRNVEESVENSDVVDFKDIADLDELEERLGLDLSPIINGVWMNPSSKVVKDVWWELPEGADRLEPSSGLVQWLDKVHRVWNYGSESMRRTIVDLFLADVLDRPEFHKQGHASLRAFGSQLIEWVDSKTHRGVGGEVDYAIGPGRSFNEYKASSSDFLVTVRITRDWPMSGMAQAIASAGALHKLRKRKNGMTKVPATAFAILTNGDFWQFFCVHEDKKVVASRVHIRAEPGIICTWLLHILRNVKALSPGAKKNILYPLESYADVVARDPPGDSLPLVSQPIPSAIPSAILRLTATTITTPLQPILTSTMPSAKASARPYTRSRRDVQKALTKSDICLLEAVSKGNLDSVYCSMWDNANVECKYPVTNASPLTIAVKNKQVSVVQLLLEFGASPTSLDSYHCTPVHWAACLSKDHDAQSQEILNALVAKAHSAKNSLTVRDMFGSTPLHFASAEDNEAAVRVLLDAGVDPTVTNNDGRRASDVTSNESLKNALLEGEGRVMAQQYMKKGKPKKKGAKGKTGASVGTKRPSAKKPAARSAIRPTSPSTKAASSQPKAPELVKPTAPPTQPSLVQPPSIPETAPQPLPPHEEQAQAQATLNKTPSTALPKPAQHTRSSSLFHPKSSSSSSESISKSSSSLKSDAAKQLSVLTYTSPDVAVAVAAGAGAGKNGGKSSGSKRGSIPQTQAMHSATGLRSNDNINRSTGALR</sequence>
<dbReference type="SMART" id="SM00248">
    <property type="entry name" value="ANK"/>
    <property type="match status" value="3"/>
</dbReference>
<protein>
    <recommendedName>
        <fullName evidence="2">mRNA guanylyltransferase</fullName>
        <ecNumber evidence="2">2.7.7.50</ecNumber>
    </recommendedName>
</protein>
<accession>A0A507DI27</accession>
<feature type="compositionally biased region" description="Gly residues" evidence="12">
    <location>
        <begin position="1166"/>
        <end position="1175"/>
    </location>
</feature>
<evidence type="ECO:0000256" key="11">
    <source>
        <dbReference type="PROSITE-ProRule" id="PRU00023"/>
    </source>
</evidence>
<dbReference type="InterPro" id="IPR036770">
    <property type="entry name" value="Ankyrin_rpt-contain_sf"/>
</dbReference>
<keyword evidence="7" id="KW-0506">mRNA capping</keyword>
<evidence type="ECO:0000256" key="6">
    <source>
        <dbReference type="ARBA" id="ARBA00022741"/>
    </source>
</evidence>
<dbReference type="OrthoDB" id="200924at2759"/>
<proteinExistence type="predicted"/>
<reference evidence="15 16" key="1">
    <citation type="journal article" date="2019" name="Sci. Rep.">
        <title>Comparative genomics of chytrid fungi reveal insights into the obligate biotrophic and pathogenic lifestyle of Synchytrium endobioticum.</title>
        <authorList>
            <person name="van de Vossenberg B.T.L.H."/>
            <person name="Warris S."/>
            <person name="Nguyen H.D.T."/>
            <person name="van Gent-Pelzer M.P.E."/>
            <person name="Joly D.L."/>
            <person name="van de Geest H.C."/>
            <person name="Bonants P.J.M."/>
            <person name="Smith D.S."/>
            <person name="Levesque C.A."/>
            <person name="van der Lee T.A.J."/>
        </authorList>
    </citation>
    <scope>NUCLEOTIDE SEQUENCE [LARGE SCALE GENOMIC DNA]</scope>
    <source>
        <strain evidence="15 16">LEV6574</strain>
    </source>
</reference>
<dbReference type="PANTHER" id="PTHR10367">
    <property type="entry name" value="MRNA-CAPPING ENZYME"/>
    <property type="match status" value="1"/>
</dbReference>
<dbReference type="AlphaFoldDB" id="A0A507DI27"/>
<feature type="compositionally biased region" description="Pro residues" evidence="12">
    <location>
        <begin position="1077"/>
        <end position="1088"/>
    </location>
</feature>
<evidence type="ECO:0000256" key="2">
    <source>
        <dbReference type="ARBA" id="ARBA00012475"/>
    </source>
</evidence>
<dbReference type="PROSITE" id="PS50297">
    <property type="entry name" value="ANK_REP_REGION"/>
    <property type="match status" value="2"/>
</dbReference>
<feature type="compositionally biased region" description="Polar residues" evidence="12">
    <location>
        <begin position="1094"/>
        <end position="1106"/>
    </location>
</feature>
<dbReference type="PANTHER" id="PTHR10367:SF17">
    <property type="entry name" value="MRNA-CAPPING ENZYME"/>
    <property type="match status" value="1"/>
</dbReference>
<keyword evidence="5" id="KW-0548">Nucleotidyltransferase</keyword>
<evidence type="ECO:0000256" key="12">
    <source>
        <dbReference type="SAM" id="MobiDB-lite"/>
    </source>
</evidence>
<keyword evidence="11" id="KW-0040">ANK repeat</keyword>
<evidence type="ECO:0000256" key="5">
    <source>
        <dbReference type="ARBA" id="ARBA00022695"/>
    </source>
</evidence>
<feature type="region of interest" description="Disordered" evidence="12">
    <location>
        <begin position="1007"/>
        <end position="1144"/>
    </location>
</feature>
<dbReference type="Pfam" id="PF01331">
    <property type="entry name" value="mRNA_cap_enzyme"/>
    <property type="match status" value="1"/>
</dbReference>
<evidence type="ECO:0000256" key="4">
    <source>
        <dbReference type="ARBA" id="ARBA00022679"/>
    </source>
</evidence>
<dbReference type="InterPro" id="IPR051029">
    <property type="entry name" value="mRNA_Capping_Enz/RNA_Phosphat"/>
</dbReference>
<evidence type="ECO:0000259" key="13">
    <source>
        <dbReference type="Pfam" id="PF01331"/>
    </source>
</evidence>
<feature type="repeat" description="ANK" evidence="11">
    <location>
        <begin position="945"/>
        <end position="977"/>
    </location>
</feature>
<name>A0A507DI27_9FUNG</name>
<organism evidence="15 16">
    <name type="scientific">Synchytrium endobioticum</name>
    <dbReference type="NCBI Taxonomy" id="286115"/>
    <lineage>
        <taxon>Eukaryota</taxon>
        <taxon>Fungi</taxon>
        <taxon>Fungi incertae sedis</taxon>
        <taxon>Chytridiomycota</taxon>
        <taxon>Chytridiomycota incertae sedis</taxon>
        <taxon>Chytridiomycetes</taxon>
        <taxon>Synchytriales</taxon>
        <taxon>Synchytriaceae</taxon>
        <taxon>Synchytrium</taxon>
    </lineage>
</organism>
<gene>
    <name evidence="15" type="ORF">SeLEV6574_g00520</name>
</gene>